<reference evidence="1 2" key="1">
    <citation type="journal article" date="2012" name="Proc. Natl. Acad. Sci. U.S.A.">
        <title>Genome streamlining and chemical defense in a coral reef symbiosis.</title>
        <authorList>
            <person name="Kwan J.C."/>
            <person name="Donia M.S."/>
            <person name="Han A.W."/>
            <person name="Hirose E."/>
            <person name="Haygood M.G."/>
            <person name="Schmidt E.W."/>
        </authorList>
    </citation>
    <scope>NUCLEOTIDE SEQUENCE [LARGE SCALE GENOMIC DNA]</scope>
    <source>
        <strain evidence="1 2">L2</strain>
    </source>
</reference>
<accession>K7Z4P4</accession>
<dbReference type="EMBL" id="CP003539">
    <property type="protein sequence ID" value="AFX98968.1"/>
    <property type="molecule type" value="Genomic_DNA"/>
</dbReference>
<dbReference type="AlphaFoldDB" id="K7Z4P4"/>
<proteinExistence type="predicted"/>
<evidence type="ECO:0000313" key="2">
    <source>
        <dbReference type="Proteomes" id="UP000010077"/>
    </source>
</evidence>
<organism evidence="1 2">
    <name type="scientific">Candidatus Endolissoclinum faulkneri L2</name>
    <dbReference type="NCBI Taxonomy" id="1193729"/>
    <lineage>
        <taxon>Bacteria</taxon>
        <taxon>Pseudomonadati</taxon>
        <taxon>Pseudomonadota</taxon>
        <taxon>Alphaproteobacteria</taxon>
        <taxon>Rhodospirillales</taxon>
        <taxon>Rhodospirillaceae</taxon>
        <taxon>Candidatus Endolissoclinum</taxon>
    </lineage>
</organism>
<name>K7Z4P4_9PROT</name>
<sequence>MSRLHSNSCSISLVKYSLYKFDDILLFVVNKVIFCLFY</sequence>
<evidence type="ECO:0000313" key="1">
    <source>
        <dbReference type="EMBL" id="AFX98968.1"/>
    </source>
</evidence>
<dbReference type="Proteomes" id="UP000010077">
    <property type="component" value="Chromosome"/>
</dbReference>
<dbReference type="HOGENOM" id="CLU_3326006_0_0_5"/>
<protein>
    <submittedName>
        <fullName evidence="1">Uncharacterized protein</fullName>
    </submittedName>
</protein>
<gene>
    <name evidence="1" type="ORF">A1OE_783</name>
</gene>
<dbReference type="KEGG" id="thal:A1OE_783"/>
<keyword evidence="2" id="KW-1185">Reference proteome</keyword>